<protein>
    <submittedName>
        <fullName evidence="1">Uncharacterized protein</fullName>
    </submittedName>
</protein>
<dbReference type="Proteomes" id="UP000299102">
    <property type="component" value="Unassembled WGS sequence"/>
</dbReference>
<organism evidence="1 2">
    <name type="scientific">Eumeta variegata</name>
    <name type="common">Bagworm moth</name>
    <name type="synonym">Eumeta japonica</name>
    <dbReference type="NCBI Taxonomy" id="151549"/>
    <lineage>
        <taxon>Eukaryota</taxon>
        <taxon>Metazoa</taxon>
        <taxon>Ecdysozoa</taxon>
        <taxon>Arthropoda</taxon>
        <taxon>Hexapoda</taxon>
        <taxon>Insecta</taxon>
        <taxon>Pterygota</taxon>
        <taxon>Neoptera</taxon>
        <taxon>Endopterygota</taxon>
        <taxon>Lepidoptera</taxon>
        <taxon>Glossata</taxon>
        <taxon>Ditrysia</taxon>
        <taxon>Tineoidea</taxon>
        <taxon>Psychidae</taxon>
        <taxon>Oiketicinae</taxon>
        <taxon>Eumeta</taxon>
    </lineage>
</organism>
<evidence type="ECO:0000313" key="2">
    <source>
        <dbReference type="Proteomes" id="UP000299102"/>
    </source>
</evidence>
<accession>A0A4C1ZH79</accession>
<sequence length="160" mass="18086">MHGSARPRWTLARRGSRLGNDLTRPQYLRAARQTARYRRADISGRGRGRCLRVSRGYIFLMPDLRLIRMFRWHVATCVRAASGLIGSFRLYADETESSFTPNIHLYRTTRLINLELESFALTYHGPGSVCQTYKFEIGAFALACHGPGSRAITFGTCGLI</sequence>
<keyword evidence="2" id="KW-1185">Reference proteome</keyword>
<gene>
    <name evidence="1" type="ORF">EVAR_52387_1</name>
</gene>
<dbReference type="EMBL" id="BGZK01001797">
    <property type="protein sequence ID" value="GBP86464.1"/>
    <property type="molecule type" value="Genomic_DNA"/>
</dbReference>
<dbReference type="AlphaFoldDB" id="A0A4C1ZH79"/>
<name>A0A4C1ZH79_EUMVA</name>
<evidence type="ECO:0000313" key="1">
    <source>
        <dbReference type="EMBL" id="GBP86464.1"/>
    </source>
</evidence>
<proteinExistence type="predicted"/>
<comment type="caution">
    <text evidence="1">The sequence shown here is derived from an EMBL/GenBank/DDBJ whole genome shotgun (WGS) entry which is preliminary data.</text>
</comment>
<reference evidence="1 2" key="1">
    <citation type="journal article" date="2019" name="Commun. Biol.">
        <title>The bagworm genome reveals a unique fibroin gene that provides high tensile strength.</title>
        <authorList>
            <person name="Kono N."/>
            <person name="Nakamura H."/>
            <person name="Ohtoshi R."/>
            <person name="Tomita M."/>
            <person name="Numata K."/>
            <person name="Arakawa K."/>
        </authorList>
    </citation>
    <scope>NUCLEOTIDE SEQUENCE [LARGE SCALE GENOMIC DNA]</scope>
</reference>